<dbReference type="AlphaFoldDB" id="A0A0C3P717"/>
<accession>A0A0C3P717</accession>
<sequence length="83" mass="9655">MPNKLTGMWMVKLSFLDNRTHHLAIVHINTIVQAAHLIPIFGWECVPLSISFNNSLDVYRGFYVNHFVDHHAFELSFSCHYLV</sequence>
<gene>
    <name evidence="1" type="ORF">M404DRAFT_146165</name>
</gene>
<reference evidence="1 2" key="1">
    <citation type="submission" date="2014-04" db="EMBL/GenBank/DDBJ databases">
        <authorList>
            <consortium name="DOE Joint Genome Institute"/>
            <person name="Kuo A."/>
            <person name="Kohler A."/>
            <person name="Costa M.D."/>
            <person name="Nagy L.G."/>
            <person name="Floudas D."/>
            <person name="Copeland A."/>
            <person name="Barry K.W."/>
            <person name="Cichocki N."/>
            <person name="Veneault-Fourrey C."/>
            <person name="LaButti K."/>
            <person name="Lindquist E.A."/>
            <person name="Lipzen A."/>
            <person name="Lundell T."/>
            <person name="Morin E."/>
            <person name="Murat C."/>
            <person name="Sun H."/>
            <person name="Tunlid A."/>
            <person name="Henrissat B."/>
            <person name="Grigoriev I.V."/>
            <person name="Hibbett D.S."/>
            <person name="Martin F."/>
            <person name="Nordberg H.P."/>
            <person name="Cantor M.N."/>
            <person name="Hua S.X."/>
        </authorList>
    </citation>
    <scope>NUCLEOTIDE SEQUENCE [LARGE SCALE GENOMIC DNA]</scope>
    <source>
        <strain evidence="1 2">Marx 270</strain>
    </source>
</reference>
<dbReference type="EMBL" id="KN831977">
    <property type="protein sequence ID" value="KIO03194.1"/>
    <property type="molecule type" value="Genomic_DNA"/>
</dbReference>
<dbReference type="STRING" id="870435.A0A0C3P717"/>
<proteinExistence type="predicted"/>
<dbReference type="HOGENOM" id="CLU_006344_16_2_1"/>
<protein>
    <submittedName>
        <fullName evidence="1">Uncharacterized protein</fullName>
    </submittedName>
</protein>
<dbReference type="Proteomes" id="UP000054217">
    <property type="component" value="Unassembled WGS sequence"/>
</dbReference>
<evidence type="ECO:0000313" key="1">
    <source>
        <dbReference type="EMBL" id="KIO03194.1"/>
    </source>
</evidence>
<name>A0A0C3P717_PISTI</name>
<reference evidence="2" key="2">
    <citation type="submission" date="2015-01" db="EMBL/GenBank/DDBJ databases">
        <title>Evolutionary Origins and Diversification of the Mycorrhizal Mutualists.</title>
        <authorList>
            <consortium name="DOE Joint Genome Institute"/>
            <consortium name="Mycorrhizal Genomics Consortium"/>
            <person name="Kohler A."/>
            <person name="Kuo A."/>
            <person name="Nagy L.G."/>
            <person name="Floudas D."/>
            <person name="Copeland A."/>
            <person name="Barry K.W."/>
            <person name="Cichocki N."/>
            <person name="Veneault-Fourrey C."/>
            <person name="LaButti K."/>
            <person name="Lindquist E.A."/>
            <person name="Lipzen A."/>
            <person name="Lundell T."/>
            <person name="Morin E."/>
            <person name="Murat C."/>
            <person name="Riley R."/>
            <person name="Ohm R."/>
            <person name="Sun H."/>
            <person name="Tunlid A."/>
            <person name="Henrissat B."/>
            <person name="Grigoriev I.V."/>
            <person name="Hibbett D.S."/>
            <person name="Martin F."/>
        </authorList>
    </citation>
    <scope>NUCLEOTIDE SEQUENCE [LARGE SCALE GENOMIC DNA]</scope>
    <source>
        <strain evidence="2">Marx 270</strain>
    </source>
</reference>
<keyword evidence="2" id="KW-1185">Reference proteome</keyword>
<organism evidence="1 2">
    <name type="scientific">Pisolithus tinctorius Marx 270</name>
    <dbReference type="NCBI Taxonomy" id="870435"/>
    <lineage>
        <taxon>Eukaryota</taxon>
        <taxon>Fungi</taxon>
        <taxon>Dikarya</taxon>
        <taxon>Basidiomycota</taxon>
        <taxon>Agaricomycotina</taxon>
        <taxon>Agaricomycetes</taxon>
        <taxon>Agaricomycetidae</taxon>
        <taxon>Boletales</taxon>
        <taxon>Sclerodermatineae</taxon>
        <taxon>Pisolithaceae</taxon>
        <taxon>Pisolithus</taxon>
    </lineage>
</organism>
<dbReference type="OrthoDB" id="3187773at2759"/>
<evidence type="ECO:0000313" key="2">
    <source>
        <dbReference type="Proteomes" id="UP000054217"/>
    </source>
</evidence>
<dbReference type="InParanoid" id="A0A0C3P717"/>